<dbReference type="PROSITE" id="PS50052">
    <property type="entry name" value="GUANYLATE_KINASE_2"/>
    <property type="match status" value="1"/>
</dbReference>
<dbReference type="PROSITE" id="PS00856">
    <property type="entry name" value="GUANYLATE_KINASE_1"/>
    <property type="match status" value="1"/>
</dbReference>
<keyword evidence="9" id="KW-1185">Reference proteome</keyword>
<dbReference type="GO" id="GO:0004385">
    <property type="term" value="F:GMP kinase activity"/>
    <property type="evidence" value="ECO:0007669"/>
    <property type="project" value="UniProtKB-EC"/>
</dbReference>
<dbReference type="InterPro" id="IPR020590">
    <property type="entry name" value="Guanylate_kinase_CS"/>
</dbReference>
<evidence type="ECO:0000256" key="1">
    <source>
        <dbReference type="ARBA" id="ARBA00005790"/>
    </source>
</evidence>
<dbReference type="InterPro" id="IPR017665">
    <property type="entry name" value="Guanylate_kinase"/>
</dbReference>
<dbReference type="NCBIfam" id="TIGR03263">
    <property type="entry name" value="guanyl_kin"/>
    <property type="match status" value="1"/>
</dbReference>
<dbReference type="InterPro" id="IPR008144">
    <property type="entry name" value="Guanylate_kin-like_dom"/>
</dbReference>
<accession>A0A8S1L1U1</accession>
<proteinExistence type="inferred from homology"/>
<name>A0A8S1L1U1_PARPR</name>
<dbReference type="OMA" id="NFITHEV"/>
<evidence type="ECO:0000256" key="2">
    <source>
        <dbReference type="ARBA" id="ARBA00012961"/>
    </source>
</evidence>
<evidence type="ECO:0000256" key="5">
    <source>
        <dbReference type="ARBA" id="ARBA00022777"/>
    </source>
</evidence>
<evidence type="ECO:0000256" key="6">
    <source>
        <dbReference type="ARBA" id="ARBA00022840"/>
    </source>
</evidence>
<dbReference type="PANTHER" id="PTHR23117">
    <property type="entry name" value="GUANYLATE KINASE-RELATED"/>
    <property type="match status" value="1"/>
</dbReference>
<gene>
    <name evidence="8" type="ORF">PPRIM_AZ9-3.1.T0310064</name>
</gene>
<dbReference type="InterPro" id="IPR008145">
    <property type="entry name" value="GK/Ca_channel_bsu"/>
</dbReference>
<dbReference type="FunFam" id="3.30.63.10:FF:000002">
    <property type="entry name" value="Guanylate kinase 1"/>
    <property type="match status" value="1"/>
</dbReference>
<dbReference type="GO" id="GO:0005829">
    <property type="term" value="C:cytosol"/>
    <property type="evidence" value="ECO:0007669"/>
    <property type="project" value="TreeGrafter"/>
</dbReference>
<organism evidence="8 9">
    <name type="scientific">Paramecium primaurelia</name>
    <dbReference type="NCBI Taxonomy" id="5886"/>
    <lineage>
        <taxon>Eukaryota</taxon>
        <taxon>Sar</taxon>
        <taxon>Alveolata</taxon>
        <taxon>Ciliophora</taxon>
        <taxon>Intramacronucleata</taxon>
        <taxon>Oligohymenophorea</taxon>
        <taxon>Peniculida</taxon>
        <taxon>Parameciidae</taxon>
        <taxon>Paramecium</taxon>
    </lineage>
</organism>
<dbReference type="CDD" id="cd22973">
    <property type="entry name" value="DD_CATIP"/>
    <property type="match status" value="1"/>
</dbReference>
<dbReference type="InterPro" id="IPR047501">
    <property type="entry name" value="DD_CATIP"/>
</dbReference>
<evidence type="ECO:0000259" key="7">
    <source>
        <dbReference type="PROSITE" id="PS50052"/>
    </source>
</evidence>
<dbReference type="Pfam" id="PF00625">
    <property type="entry name" value="Guanylate_kin"/>
    <property type="match status" value="1"/>
</dbReference>
<reference evidence="8" key="1">
    <citation type="submission" date="2021-01" db="EMBL/GenBank/DDBJ databases">
        <authorList>
            <consortium name="Genoscope - CEA"/>
            <person name="William W."/>
        </authorList>
    </citation>
    <scope>NUCLEOTIDE SEQUENCE</scope>
</reference>
<dbReference type="SMART" id="SM00072">
    <property type="entry name" value="GuKc"/>
    <property type="match status" value="1"/>
</dbReference>
<evidence type="ECO:0000313" key="9">
    <source>
        <dbReference type="Proteomes" id="UP000688137"/>
    </source>
</evidence>
<dbReference type="CDD" id="cd00071">
    <property type="entry name" value="GMPK"/>
    <property type="match status" value="1"/>
</dbReference>
<evidence type="ECO:0000313" key="8">
    <source>
        <dbReference type="EMBL" id="CAD8060951.1"/>
    </source>
</evidence>
<feature type="domain" description="Guanylate kinase-like" evidence="7">
    <location>
        <begin position="74"/>
        <end position="256"/>
    </location>
</feature>
<protein>
    <recommendedName>
        <fullName evidence="2">guanylate kinase</fullName>
        <ecNumber evidence="2">2.7.4.8</ecNumber>
    </recommendedName>
</protein>
<comment type="similarity">
    <text evidence="1">Belongs to the guanylate kinase family.</text>
</comment>
<evidence type="ECO:0000256" key="3">
    <source>
        <dbReference type="ARBA" id="ARBA00022679"/>
    </source>
</evidence>
<dbReference type="GO" id="GO:0005524">
    <property type="term" value="F:ATP binding"/>
    <property type="evidence" value="ECO:0007669"/>
    <property type="project" value="UniProtKB-KW"/>
</dbReference>
<keyword evidence="3" id="KW-0808">Transferase</keyword>
<keyword evidence="6" id="KW-0067">ATP-binding</keyword>
<dbReference type="Proteomes" id="UP000688137">
    <property type="component" value="Unassembled WGS sequence"/>
</dbReference>
<keyword evidence="4" id="KW-0547">Nucleotide-binding</keyword>
<dbReference type="EMBL" id="CAJJDM010000030">
    <property type="protein sequence ID" value="CAD8060951.1"/>
    <property type="molecule type" value="Genomic_DNA"/>
</dbReference>
<dbReference type="FunFam" id="3.40.50.300:FF:000776">
    <property type="entry name" value="Guanylate kinase 2"/>
    <property type="match status" value="1"/>
</dbReference>
<dbReference type="PANTHER" id="PTHR23117:SF13">
    <property type="entry name" value="GUANYLATE KINASE"/>
    <property type="match status" value="1"/>
</dbReference>
<dbReference type="HAMAP" id="MF_00328">
    <property type="entry name" value="Guanylate_kinase"/>
    <property type="match status" value="1"/>
</dbReference>
<comment type="caution">
    <text evidence="8">The sequence shown here is derived from an EMBL/GenBank/DDBJ whole genome shotgun (WGS) entry which is preliminary data.</text>
</comment>
<keyword evidence="5" id="KW-0418">Kinase</keyword>
<evidence type="ECO:0000256" key="4">
    <source>
        <dbReference type="ARBA" id="ARBA00022741"/>
    </source>
</evidence>
<sequence length="264" mass="31126">MDQQQFDSELQTYFLHIKHEIKQEHIEYLKKHPELNQILNDFTSQIILEKPDNVYQYAKEYFSFFNQEKDLKTCKPLVVSGASGVGKGTLLQMLFKQYPQQFVFSVSYTTRAPRPGEVHGQHYYFVSKEEFQKEIEKKAFLEYCEVHGNYYGTHLAQVQKVMKQGQVCVIEIDVQGAEKINKSMPNQCNYIFINAPSNEELRKRLTGRGTETEEVIEKRMKNAEKEIEKSHQLGFYHELLNDDLQKTFKKLIDLLKTFYVDLKL</sequence>
<dbReference type="AlphaFoldDB" id="A0A8S1L1U1"/>
<dbReference type="EC" id="2.7.4.8" evidence="2"/>